<dbReference type="Pfam" id="PF06825">
    <property type="entry name" value="HSBP1"/>
    <property type="match status" value="1"/>
</dbReference>
<evidence type="ECO:0000313" key="3">
    <source>
        <dbReference type="EMBL" id="OII72645.1"/>
    </source>
</evidence>
<accession>A0A1J4MIG4</accession>
<keyword evidence="3" id="KW-0346">Stress response</keyword>
<evidence type="ECO:0000256" key="2">
    <source>
        <dbReference type="SAM" id="MobiDB-lite"/>
    </source>
</evidence>
<dbReference type="GO" id="GO:0003714">
    <property type="term" value="F:transcription corepressor activity"/>
    <property type="evidence" value="ECO:0007669"/>
    <property type="project" value="InterPro"/>
</dbReference>
<dbReference type="Proteomes" id="UP000186804">
    <property type="component" value="Unassembled WGS sequence"/>
</dbReference>
<dbReference type="InterPro" id="IPR009643">
    <property type="entry name" value="HS1-bd"/>
</dbReference>
<dbReference type="AlphaFoldDB" id="A0A1J4MIG4"/>
<dbReference type="RefSeq" id="XP_067067032.1">
    <property type="nucleotide sequence ID" value="XM_067211412.1"/>
</dbReference>
<name>A0A1J4MIG4_9CRYT</name>
<feature type="region of interest" description="Disordered" evidence="2">
    <location>
        <begin position="1"/>
        <end position="30"/>
    </location>
</feature>
<protein>
    <submittedName>
        <fullName evidence="3">Heat shock factor binding protein 1</fullName>
    </submittedName>
</protein>
<organism evidence="3 4">
    <name type="scientific">Cryptosporidium andersoni</name>
    <dbReference type="NCBI Taxonomy" id="117008"/>
    <lineage>
        <taxon>Eukaryota</taxon>
        <taxon>Sar</taxon>
        <taxon>Alveolata</taxon>
        <taxon>Apicomplexa</taxon>
        <taxon>Conoidasida</taxon>
        <taxon>Coccidia</taxon>
        <taxon>Eucoccidiorida</taxon>
        <taxon>Eimeriorina</taxon>
        <taxon>Cryptosporidiidae</taxon>
        <taxon>Cryptosporidium</taxon>
    </lineage>
</organism>
<dbReference type="VEuPathDB" id="CryptoDB:cand_011730"/>
<dbReference type="Gene3D" id="1.20.5.430">
    <property type="match status" value="1"/>
</dbReference>
<sequence>MKSESNISKRDTKEIDDINISSFSHISDDDIPQSLQSTIEDIQSHFKSMSQAILSRIDDMGAKIDQLEYMLNDIVSELDTIEDNNNNNNNIIETTIQNDSKCMDKDQTT</sequence>
<gene>
    <name evidence="3" type="ORF">cand_011730</name>
</gene>
<feature type="compositionally biased region" description="Basic and acidic residues" evidence="2">
    <location>
        <begin position="1"/>
        <end position="16"/>
    </location>
</feature>
<dbReference type="OrthoDB" id="4159489at2759"/>
<proteinExistence type="inferred from homology"/>
<comment type="similarity">
    <text evidence="1">Belongs to the HSBP1 family.</text>
</comment>
<dbReference type="GeneID" id="92365358"/>
<keyword evidence="4" id="KW-1185">Reference proteome</keyword>
<comment type="caution">
    <text evidence="3">The sequence shown here is derived from an EMBL/GenBank/DDBJ whole genome shotgun (WGS) entry which is preliminary data.</text>
</comment>
<evidence type="ECO:0000256" key="1">
    <source>
        <dbReference type="ARBA" id="ARBA00006349"/>
    </source>
</evidence>
<dbReference type="EMBL" id="LRBS01000111">
    <property type="protein sequence ID" value="OII72645.1"/>
    <property type="molecule type" value="Genomic_DNA"/>
</dbReference>
<evidence type="ECO:0000313" key="4">
    <source>
        <dbReference type="Proteomes" id="UP000186804"/>
    </source>
</evidence>
<reference evidence="3 4" key="1">
    <citation type="submission" date="2016-10" db="EMBL/GenBank/DDBJ databases">
        <title>Reductive evolution of mitochondrial metabolism and differential evolution of invasion-related proteins in Cryptosporidium.</title>
        <authorList>
            <person name="Liu S."/>
            <person name="Roellig D.M."/>
            <person name="Guo Y."/>
            <person name="Li N."/>
            <person name="Frace M.A."/>
            <person name="Tang K."/>
            <person name="Zhang L."/>
            <person name="Feng Y."/>
            <person name="Xiao L."/>
        </authorList>
    </citation>
    <scope>NUCLEOTIDE SEQUENCE [LARGE SCALE GENOMIC DNA]</scope>
    <source>
        <strain evidence="3">30847</strain>
    </source>
</reference>